<dbReference type="SUPFAM" id="SSF52047">
    <property type="entry name" value="RNI-like"/>
    <property type="match status" value="1"/>
</dbReference>
<organism evidence="2 3">
    <name type="scientific">Mycena metata</name>
    <dbReference type="NCBI Taxonomy" id="1033252"/>
    <lineage>
        <taxon>Eukaryota</taxon>
        <taxon>Fungi</taxon>
        <taxon>Dikarya</taxon>
        <taxon>Basidiomycota</taxon>
        <taxon>Agaricomycotina</taxon>
        <taxon>Agaricomycetes</taxon>
        <taxon>Agaricomycetidae</taxon>
        <taxon>Agaricales</taxon>
        <taxon>Marasmiineae</taxon>
        <taxon>Mycenaceae</taxon>
        <taxon>Mycena</taxon>
    </lineage>
</organism>
<accession>A0AAD7NXY7</accession>
<comment type="caution">
    <text evidence="2">The sequence shown here is derived from an EMBL/GenBank/DDBJ whole genome shotgun (WGS) entry which is preliminary data.</text>
</comment>
<dbReference type="PROSITE" id="PS50181">
    <property type="entry name" value="FBOX"/>
    <property type="match status" value="1"/>
</dbReference>
<dbReference type="Proteomes" id="UP001215598">
    <property type="component" value="Unassembled WGS sequence"/>
</dbReference>
<evidence type="ECO:0000259" key="1">
    <source>
        <dbReference type="PROSITE" id="PS50181"/>
    </source>
</evidence>
<dbReference type="Gene3D" id="3.80.10.10">
    <property type="entry name" value="Ribonuclease Inhibitor"/>
    <property type="match status" value="1"/>
</dbReference>
<dbReference type="InterPro" id="IPR001810">
    <property type="entry name" value="F-box_dom"/>
</dbReference>
<keyword evidence="3" id="KW-1185">Reference proteome</keyword>
<gene>
    <name evidence="2" type="ORF">B0H16DRAFT_1499868</name>
</gene>
<dbReference type="AlphaFoldDB" id="A0AAD7NXY7"/>
<name>A0AAD7NXY7_9AGAR</name>
<dbReference type="InterPro" id="IPR032675">
    <property type="entry name" value="LRR_dom_sf"/>
</dbReference>
<evidence type="ECO:0000313" key="3">
    <source>
        <dbReference type="Proteomes" id="UP001215598"/>
    </source>
</evidence>
<dbReference type="EMBL" id="JARKIB010000005">
    <property type="protein sequence ID" value="KAJ7779788.1"/>
    <property type="molecule type" value="Genomic_DNA"/>
</dbReference>
<protein>
    <recommendedName>
        <fullName evidence="1">F-box domain-containing protein</fullName>
    </recommendedName>
</protein>
<proteinExistence type="predicted"/>
<sequence>MVQQYSNGSSPTLLKRLLPRPSHPPYPQLLGSLPLEIFTPVAGLLRSNDLLNFSLTSSQFRTLLLPVMYHTVALESSKACLSGLAMLHRRPHLCIYIRALIVRPNHWPGFWPRADPFIDETKVAFMIQQLVGDLRHLEKFVWGGNDLPCDYLWIALRRNCPRLKNVSSTAKSVDVEPGCELFKFENLTAFSFTIPAFQKDINSPGLPGQLVDMLLYQCPNLEELTLNMLCASPILFELGRLLTGVFPRLRVLHLEIWCASDHQPSAFTALGSFLAAHPQITALSIFPSSEPHPLTLPPNALSHLTTFMGVHKHLTQLPNPHLIERLDLMGVPLPEADVLAVSGTLRHLTSLRSLDIRLAAPSILSALLPSCTGLTTLRVMFPVTFGIKPLRLLSTSLRTLPHLRSLTVYKGHRPLTLTHPSMLACFLLLLSHNPHLREVHLAWFAFPRFTRSQNGDYILCENGDGRGFVEVHERGMRATSLGGGVFERRFRYALERKEKSKGKVDLDLGGRVKKRLVRMRR</sequence>
<reference evidence="2" key="1">
    <citation type="submission" date="2023-03" db="EMBL/GenBank/DDBJ databases">
        <title>Massive genome expansion in bonnet fungi (Mycena s.s.) driven by repeated elements and novel gene families across ecological guilds.</title>
        <authorList>
            <consortium name="Lawrence Berkeley National Laboratory"/>
            <person name="Harder C.B."/>
            <person name="Miyauchi S."/>
            <person name="Viragh M."/>
            <person name="Kuo A."/>
            <person name="Thoen E."/>
            <person name="Andreopoulos B."/>
            <person name="Lu D."/>
            <person name="Skrede I."/>
            <person name="Drula E."/>
            <person name="Henrissat B."/>
            <person name="Morin E."/>
            <person name="Kohler A."/>
            <person name="Barry K."/>
            <person name="LaButti K."/>
            <person name="Morin E."/>
            <person name="Salamov A."/>
            <person name="Lipzen A."/>
            <person name="Mereny Z."/>
            <person name="Hegedus B."/>
            <person name="Baldrian P."/>
            <person name="Stursova M."/>
            <person name="Weitz H."/>
            <person name="Taylor A."/>
            <person name="Grigoriev I.V."/>
            <person name="Nagy L.G."/>
            <person name="Martin F."/>
            <person name="Kauserud H."/>
        </authorList>
    </citation>
    <scope>NUCLEOTIDE SEQUENCE</scope>
    <source>
        <strain evidence="2">CBHHK182m</strain>
    </source>
</reference>
<feature type="domain" description="F-box" evidence="1">
    <location>
        <begin position="27"/>
        <end position="72"/>
    </location>
</feature>
<evidence type="ECO:0000313" key="2">
    <source>
        <dbReference type="EMBL" id="KAJ7779788.1"/>
    </source>
</evidence>